<evidence type="ECO:0000313" key="8">
    <source>
        <dbReference type="Proteomes" id="UP001150538"/>
    </source>
</evidence>
<keyword evidence="3 5" id="KW-0808">Transferase</keyword>
<dbReference type="OrthoDB" id="270167at2759"/>
<dbReference type="InterPro" id="IPR001763">
    <property type="entry name" value="Rhodanese-like_dom"/>
</dbReference>
<dbReference type="InterPro" id="IPR045078">
    <property type="entry name" value="TST/MPST-like"/>
</dbReference>
<dbReference type="FunFam" id="3.40.250.10:FF:000001">
    <property type="entry name" value="Sulfurtransferase"/>
    <property type="match status" value="1"/>
</dbReference>
<name>A0A9W8A7N8_9FUNG</name>
<evidence type="ECO:0000256" key="1">
    <source>
        <dbReference type="ARBA" id="ARBA00004496"/>
    </source>
</evidence>
<dbReference type="InterPro" id="IPR036873">
    <property type="entry name" value="Rhodanese-like_dom_sf"/>
</dbReference>
<feature type="domain" description="Rhodanese" evidence="6">
    <location>
        <begin position="48"/>
        <end position="165"/>
    </location>
</feature>
<keyword evidence="8" id="KW-1185">Reference proteome</keyword>
<sequence length="326" mass="35159">MLKALLARRTPSLTSSSLYYTNKKLAMAFTNSSLGAPTVCSTQWLSANFGRVKVLDGSWHLPMANRDATKEFSEGHIKGAAMFDIDTIKDVSNPLPHMLPPTGVFNKTMDQLGISNNDHVVVYDSSGFGSACRVFWTFKAMGHDKVSVLDGGLLKWQEEGNPLDTGCSSSTKQTAGYTSMLVQKIVWDYNDIISNIKVLQDSNGAKGHQIVDARPRGRFTGADPEIRPGLSSGHMPHAISVPSSEVAAKLNGSKFLQMKSPNELRAIFIKAGVDLGRPIVTTCGSGVTAAILYVTLIEAGAKDVAVYDGSWTEYAQNKDSPIVKDA</sequence>
<dbReference type="GO" id="GO:0005739">
    <property type="term" value="C:mitochondrion"/>
    <property type="evidence" value="ECO:0007669"/>
    <property type="project" value="TreeGrafter"/>
</dbReference>
<comment type="caution">
    <text evidence="7">The sequence shown here is derived from an EMBL/GenBank/DDBJ whole genome shotgun (WGS) entry which is preliminary data.</text>
</comment>
<dbReference type="CDD" id="cd01448">
    <property type="entry name" value="TST_Repeat_1"/>
    <property type="match status" value="1"/>
</dbReference>
<organism evidence="7 8">
    <name type="scientific">Mycoemilia scoparia</name>
    <dbReference type="NCBI Taxonomy" id="417184"/>
    <lineage>
        <taxon>Eukaryota</taxon>
        <taxon>Fungi</taxon>
        <taxon>Fungi incertae sedis</taxon>
        <taxon>Zoopagomycota</taxon>
        <taxon>Kickxellomycotina</taxon>
        <taxon>Kickxellomycetes</taxon>
        <taxon>Kickxellales</taxon>
        <taxon>Kickxellaceae</taxon>
        <taxon>Mycoemilia</taxon>
    </lineage>
</organism>
<dbReference type="CDD" id="cd01449">
    <property type="entry name" value="TST_Repeat_2"/>
    <property type="match status" value="1"/>
</dbReference>
<dbReference type="Pfam" id="PF00581">
    <property type="entry name" value="Rhodanese"/>
    <property type="match status" value="2"/>
</dbReference>
<dbReference type="InterPro" id="IPR001307">
    <property type="entry name" value="Thiosulphate_STrfase_CS"/>
</dbReference>
<dbReference type="Gene3D" id="3.40.250.10">
    <property type="entry name" value="Rhodanese-like domain"/>
    <property type="match status" value="2"/>
</dbReference>
<dbReference type="PANTHER" id="PTHR11364">
    <property type="entry name" value="THIOSULFATE SULFERTANSFERASE"/>
    <property type="match status" value="1"/>
</dbReference>
<keyword evidence="2" id="KW-0963">Cytoplasm</keyword>
<dbReference type="PROSITE" id="PS50206">
    <property type="entry name" value="RHODANESE_3"/>
    <property type="match status" value="2"/>
</dbReference>
<evidence type="ECO:0000256" key="4">
    <source>
        <dbReference type="ARBA" id="ARBA00022737"/>
    </source>
</evidence>
<dbReference type="PANTHER" id="PTHR11364:SF27">
    <property type="entry name" value="SULFURTRANSFERASE"/>
    <property type="match status" value="1"/>
</dbReference>
<dbReference type="GO" id="GO:0004792">
    <property type="term" value="F:thiosulfate-cyanide sulfurtransferase activity"/>
    <property type="evidence" value="ECO:0007669"/>
    <property type="project" value="InterPro"/>
</dbReference>
<reference evidence="7" key="1">
    <citation type="submission" date="2022-07" db="EMBL/GenBank/DDBJ databases">
        <title>Phylogenomic reconstructions and comparative analyses of Kickxellomycotina fungi.</title>
        <authorList>
            <person name="Reynolds N.K."/>
            <person name="Stajich J.E."/>
            <person name="Barry K."/>
            <person name="Grigoriev I.V."/>
            <person name="Crous P."/>
            <person name="Smith M.E."/>
        </authorList>
    </citation>
    <scope>NUCLEOTIDE SEQUENCE</scope>
    <source>
        <strain evidence="7">NBRC 100468</strain>
    </source>
</reference>
<protein>
    <recommendedName>
        <fullName evidence="5">Sulfurtransferase</fullName>
    </recommendedName>
</protein>
<proteinExistence type="predicted"/>
<evidence type="ECO:0000256" key="2">
    <source>
        <dbReference type="ARBA" id="ARBA00022490"/>
    </source>
</evidence>
<keyword evidence="4" id="KW-0677">Repeat</keyword>
<accession>A0A9W8A7N8</accession>
<dbReference type="FunFam" id="3.40.250.10:FF:000015">
    <property type="entry name" value="Sulfurtransferase"/>
    <property type="match status" value="1"/>
</dbReference>
<feature type="domain" description="Rhodanese" evidence="6">
    <location>
        <begin position="204"/>
        <end position="323"/>
    </location>
</feature>
<dbReference type="AlphaFoldDB" id="A0A9W8A7N8"/>
<dbReference type="PROSITE" id="PS00683">
    <property type="entry name" value="RHODANESE_2"/>
    <property type="match status" value="1"/>
</dbReference>
<dbReference type="Proteomes" id="UP001150538">
    <property type="component" value="Unassembled WGS sequence"/>
</dbReference>
<gene>
    <name evidence="7" type="ORF">H4219_000099</name>
</gene>
<evidence type="ECO:0000259" key="6">
    <source>
        <dbReference type="PROSITE" id="PS50206"/>
    </source>
</evidence>
<evidence type="ECO:0000256" key="5">
    <source>
        <dbReference type="RuleBase" id="RU000507"/>
    </source>
</evidence>
<comment type="subcellular location">
    <subcellularLocation>
        <location evidence="1">Cytoplasm</location>
    </subcellularLocation>
</comment>
<evidence type="ECO:0000313" key="7">
    <source>
        <dbReference type="EMBL" id="KAJ1922237.1"/>
    </source>
</evidence>
<dbReference type="EMBL" id="JANBPU010000001">
    <property type="protein sequence ID" value="KAJ1922237.1"/>
    <property type="molecule type" value="Genomic_DNA"/>
</dbReference>
<dbReference type="SUPFAM" id="SSF52821">
    <property type="entry name" value="Rhodanese/Cell cycle control phosphatase"/>
    <property type="match status" value="2"/>
</dbReference>
<evidence type="ECO:0000256" key="3">
    <source>
        <dbReference type="ARBA" id="ARBA00022679"/>
    </source>
</evidence>
<dbReference type="SMART" id="SM00450">
    <property type="entry name" value="RHOD"/>
    <property type="match status" value="2"/>
</dbReference>